<organism evidence="1 2">
    <name type="scientific">Candidatus Onthovivens merdipullorum</name>
    <dbReference type="NCBI Taxonomy" id="2840889"/>
    <lineage>
        <taxon>Bacteria</taxon>
        <taxon>Bacillati</taxon>
        <taxon>Bacillota</taxon>
        <taxon>Bacilli</taxon>
        <taxon>Bacillales</taxon>
        <taxon>Candidatus Onthovivens</taxon>
    </lineage>
</organism>
<dbReference type="Proteomes" id="UP000823613">
    <property type="component" value="Unassembled WGS sequence"/>
</dbReference>
<evidence type="ECO:0000313" key="2">
    <source>
        <dbReference type="Proteomes" id="UP000823613"/>
    </source>
</evidence>
<reference evidence="1" key="2">
    <citation type="journal article" date="2021" name="PeerJ">
        <title>Extensive microbial diversity within the chicken gut microbiome revealed by metagenomics and culture.</title>
        <authorList>
            <person name="Gilroy R."/>
            <person name="Ravi A."/>
            <person name="Getino M."/>
            <person name="Pursley I."/>
            <person name="Horton D.L."/>
            <person name="Alikhan N.F."/>
            <person name="Baker D."/>
            <person name="Gharbi K."/>
            <person name="Hall N."/>
            <person name="Watson M."/>
            <person name="Adriaenssens E.M."/>
            <person name="Foster-Nyarko E."/>
            <person name="Jarju S."/>
            <person name="Secka A."/>
            <person name="Antonio M."/>
            <person name="Oren A."/>
            <person name="Chaudhuri R.R."/>
            <person name="La Ragione R."/>
            <person name="Hildebrand F."/>
            <person name="Pallen M.J."/>
        </authorList>
    </citation>
    <scope>NUCLEOTIDE SEQUENCE</scope>
    <source>
        <strain evidence="1">11159</strain>
    </source>
</reference>
<gene>
    <name evidence="1" type="ORF">IAC58_06310</name>
</gene>
<dbReference type="EMBL" id="JADIMY010000120">
    <property type="protein sequence ID" value="MBO8428136.1"/>
    <property type="molecule type" value="Genomic_DNA"/>
</dbReference>
<accession>A0A9D9GX02</accession>
<sequence length="153" mass="18268">MENYDNKDIYILINKFIKTLILPLLKGDLIKKQYNDGECILYINAKSLISQRFSKITSKFCIYERSEEYANGFKDDLVSYNRKNFNWEVYAKEDEFETDEKFIYTQSKATYNDLKKIKNILFDIANCKTILYKSINTKMLRNAIVDINKIYKK</sequence>
<comment type="caution">
    <text evidence="1">The sequence shown here is derived from an EMBL/GenBank/DDBJ whole genome shotgun (WGS) entry which is preliminary data.</text>
</comment>
<evidence type="ECO:0000313" key="1">
    <source>
        <dbReference type="EMBL" id="MBO8428136.1"/>
    </source>
</evidence>
<protein>
    <recommendedName>
        <fullName evidence="3">DUF4304 domain-containing protein</fullName>
    </recommendedName>
</protein>
<dbReference type="AlphaFoldDB" id="A0A9D9GX02"/>
<proteinExistence type="predicted"/>
<reference evidence="1" key="1">
    <citation type="submission" date="2020-10" db="EMBL/GenBank/DDBJ databases">
        <authorList>
            <person name="Gilroy R."/>
        </authorList>
    </citation>
    <scope>NUCLEOTIDE SEQUENCE</scope>
    <source>
        <strain evidence="1">11159</strain>
    </source>
</reference>
<name>A0A9D9GX02_9BACL</name>
<evidence type="ECO:0008006" key="3">
    <source>
        <dbReference type="Google" id="ProtNLM"/>
    </source>
</evidence>